<dbReference type="Proteomes" id="UP000256485">
    <property type="component" value="Unassembled WGS sequence"/>
</dbReference>
<evidence type="ECO:0000313" key="4">
    <source>
        <dbReference type="Proteomes" id="UP000256485"/>
    </source>
</evidence>
<keyword evidence="4" id="KW-1185">Reference proteome</keyword>
<dbReference type="InterPro" id="IPR013216">
    <property type="entry name" value="Methyltransf_11"/>
</dbReference>
<evidence type="ECO:0000313" key="3">
    <source>
        <dbReference type="EMBL" id="REF34827.1"/>
    </source>
</evidence>
<sequence length="268" mass="28276">MAQRGPHTPDTVDHPWGESPGSAAGHRRSVRAEVIWRLVRAALEEQVEVAARSVLDVVDAGGGTGNLAVPIARLGHRVTVVDPSPDSLAALERRAEEAGVTDRVRAVQGDAADLPDVLQTTADLVLCHSVLEVVDDPGVALRALAGVLRPGGALSVVVANRYGLVLTKLLGGHIAEARTALTDPAGRWGVSDPVPRRFTAEQLRRAVEDAGLVVLAEHGVRVVTDLVPSRCADDPGGVDELLQLESLASEDPTFRALATQLHVLARRL</sequence>
<dbReference type="PANTHER" id="PTHR43861">
    <property type="entry name" value="TRANS-ACONITATE 2-METHYLTRANSFERASE-RELATED"/>
    <property type="match status" value="1"/>
</dbReference>
<reference evidence="3 4" key="1">
    <citation type="submission" date="2018-08" db="EMBL/GenBank/DDBJ databases">
        <title>Sequencing the genomes of 1000 actinobacteria strains.</title>
        <authorList>
            <person name="Klenk H.-P."/>
        </authorList>
    </citation>
    <scope>NUCLEOTIDE SEQUENCE [LARGE SCALE GENOMIC DNA]</scope>
    <source>
        <strain evidence="3 4">DSM 22891</strain>
    </source>
</reference>
<dbReference type="CDD" id="cd02440">
    <property type="entry name" value="AdoMet_MTases"/>
    <property type="match status" value="1"/>
</dbReference>
<feature type="domain" description="Methyltransferase type 11" evidence="2">
    <location>
        <begin position="58"/>
        <end position="155"/>
    </location>
</feature>
<evidence type="ECO:0000256" key="1">
    <source>
        <dbReference type="SAM" id="MobiDB-lite"/>
    </source>
</evidence>
<protein>
    <submittedName>
        <fullName evidence="3">Methyltransferase family protein</fullName>
    </submittedName>
</protein>
<organism evidence="3 4">
    <name type="scientific">Thermasporomyces composti</name>
    <dbReference type="NCBI Taxonomy" id="696763"/>
    <lineage>
        <taxon>Bacteria</taxon>
        <taxon>Bacillati</taxon>
        <taxon>Actinomycetota</taxon>
        <taxon>Actinomycetes</taxon>
        <taxon>Propionibacteriales</taxon>
        <taxon>Nocardioidaceae</taxon>
        <taxon>Thermasporomyces</taxon>
    </lineage>
</organism>
<dbReference type="Gene3D" id="3.40.50.150">
    <property type="entry name" value="Vaccinia Virus protein VP39"/>
    <property type="match status" value="1"/>
</dbReference>
<evidence type="ECO:0000259" key="2">
    <source>
        <dbReference type="Pfam" id="PF08241"/>
    </source>
</evidence>
<comment type="caution">
    <text evidence="3">The sequence shown here is derived from an EMBL/GenBank/DDBJ whole genome shotgun (WGS) entry which is preliminary data.</text>
</comment>
<dbReference type="Pfam" id="PF08241">
    <property type="entry name" value="Methyltransf_11"/>
    <property type="match status" value="1"/>
</dbReference>
<feature type="region of interest" description="Disordered" evidence="1">
    <location>
        <begin position="1"/>
        <end position="25"/>
    </location>
</feature>
<dbReference type="GO" id="GO:0032259">
    <property type="term" value="P:methylation"/>
    <property type="evidence" value="ECO:0007669"/>
    <property type="project" value="UniProtKB-KW"/>
</dbReference>
<dbReference type="AlphaFoldDB" id="A0A3D9UZY0"/>
<dbReference type="SUPFAM" id="SSF53335">
    <property type="entry name" value="S-adenosyl-L-methionine-dependent methyltransferases"/>
    <property type="match status" value="1"/>
</dbReference>
<accession>A0A3D9UZY0</accession>
<dbReference type="EMBL" id="QTUC01000001">
    <property type="protein sequence ID" value="REF34827.1"/>
    <property type="molecule type" value="Genomic_DNA"/>
</dbReference>
<dbReference type="OrthoDB" id="3366024at2"/>
<keyword evidence="3" id="KW-0489">Methyltransferase</keyword>
<proteinExistence type="predicted"/>
<name>A0A3D9UZY0_THECX</name>
<dbReference type="GO" id="GO:0008757">
    <property type="term" value="F:S-adenosylmethionine-dependent methyltransferase activity"/>
    <property type="evidence" value="ECO:0007669"/>
    <property type="project" value="InterPro"/>
</dbReference>
<keyword evidence="3" id="KW-0808">Transferase</keyword>
<dbReference type="InterPro" id="IPR029063">
    <property type="entry name" value="SAM-dependent_MTases_sf"/>
</dbReference>
<gene>
    <name evidence="3" type="ORF">DFJ64_0193</name>
</gene>